<keyword evidence="2" id="KW-1185">Reference proteome</keyword>
<dbReference type="InterPro" id="IPR024510">
    <property type="entry name" value="DUF2589"/>
</dbReference>
<organism evidence="1 2">
    <name type="scientific">Grimontia celer</name>
    <dbReference type="NCBI Taxonomy" id="1796497"/>
    <lineage>
        <taxon>Bacteria</taxon>
        <taxon>Pseudomonadati</taxon>
        <taxon>Pseudomonadota</taxon>
        <taxon>Gammaproteobacteria</taxon>
        <taxon>Vibrionales</taxon>
        <taxon>Vibrionaceae</taxon>
        <taxon>Grimontia</taxon>
    </lineage>
</organism>
<evidence type="ECO:0000313" key="2">
    <source>
        <dbReference type="Proteomes" id="UP000071641"/>
    </source>
</evidence>
<reference evidence="2" key="1">
    <citation type="submission" date="2016-02" db="EMBL/GenBank/DDBJ databases">
        <authorList>
            <person name="Rodrigo-Torres Lidia"/>
            <person name="Arahal R.David."/>
        </authorList>
    </citation>
    <scope>NUCLEOTIDE SEQUENCE [LARGE SCALE GENOMIC DNA]</scope>
    <source>
        <strain evidence="2">CECT 9029</strain>
    </source>
</reference>
<evidence type="ECO:0000313" key="1">
    <source>
        <dbReference type="EMBL" id="CZF81431.1"/>
    </source>
</evidence>
<proteinExistence type="predicted"/>
<dbReference type="EMBL" id="FIZX01000002">
    <property type="protein sequence ID" value="CZF81431.1"/>
    <property type="molecule type" value="Genomic_DNA"/>
</dbReference>
<gene>
    <name evidence="1" type="ORF">GCE9029_02605</name>
</gene>
<dbReference type="Proteomes" id="UP000071641">
    <property type="component" value="Unassembled WGS sequence"/>
</dbReference>
<sequence length="231" mass="24533">MPDVNTGPALVSMAQQFAGLPMHALIGGPLNAAAQANSMMAVTQTKFMLDTCFNKKSDTEDKGKDTLEPIMVTMQITRGVITEGETKEGDPPEVNVTEVTTEFDVPLLTIVPLNSLGVDNVQVDFEMEVKSSYTDESSQSTSSKTSEQGSFSAKLGEGWWSVEVKGSISHDSQSASAQKSTYQKSNNAKYTVSVHAGQLSLPEGVTTIIQAFTNSISPITLGSAKAAEKSS</sequence>
<protein>
    <recommendedName>
        <fullName evidence="3">DUF2589 domain-containing protein</fullName>
    </recommendedName>
</protein>
<dbReference type="RefSeq" id="WP_062663656.1">
    <property type="nucleotide sequence ID" value="NZ_FIZX01000002.1"/>
</dbReference>
<accession>A0A128F573</accession>
<dbReference type="Pfam" id="PF11655">
    <property type="entry name" value="DUF2589"/>
    <property type="match status" value="1"/>
</dbReference>
<name>A0A128F573_9GAMM</name>
<dbReference type="OrthoDB" id="1043330at2"/>
<evidence type="ECO:0008006" key="3">
    <source>
        <dbReference type="Google" id="ProtNLM"/>
    </source>
</evidence>
<dbReference type="STRING" id="1796497.GCE9029_02605"/>
<dbReference type="AlphaFoldDB" id="A0A128F573"/>